<feature type="region of interest" description="Disordered" evidence="1">
    <location>
        <begin position="119"/>
        <end position="170"/>
    </location>
</feature>
<evidence type="ECO:0000256" key="1">
    <source>
        <dbReference type="SAM" id="MobiDB-lite"/>
    </source>
</evidence>
<sequence length="170" mass="18433">MDANLAYWEKEDASVVANAKGALLYDTWECPSWWGEATDELFCGFQDILVPIVRQKNTIRTSCRSTPAEKRERLEAVARGPAGDVYDRVLQLFDNALAAYEREDLEGGRNATATLAAAEPSPAIPSKNSSSNPNPLPSLSLQSTQSQTSALLRMPPKSPGRLLVSNGAPI</sequence>
<evidence type="ECO:0000313" key="2">
    <source>
        <dbReference type="EMBL" id="KAF5333968.1"/>
    </source>
</evidence>
<dbReference type="EMBL" id="JAACJK010000089">
    <property type="protein sequence ID" value="KAF5333968.1"/>
    <property type="molecule type" value="Genomic_DNA"/>
</dbReference>
<reference evidence="2 3" key="1">
    <citation type="journal article" date="2020" name="ISME J.">
        <title>Uncovering the hidden diversity of litter-decomposition mechanisms in mushroom-forming fungi.</title>
        <authorList>
            <person name="Floudas D."/>
            <person name="Bentzer J."/>
            <person name="Ahren D."/>
            <person name="Johansson T."/>
            <person name="Persson P."/>
            <person name="Tunlid A."/>
        </authorList>
    </citation>
    <scope>NUCLEOTIDE SEQUENCE [LARGE SCALE GENOMIC DNA]</scope>
    <source>
        <strain evidence="2 3">CBS 175.51</strain>
    </source>
</reference>
<dbReference type="Proteomes" id="UP000541558">
    <property type="component" value="Unassembled WGS sequence"/>
</dbReference>
<evidence type="ECO:0000313" key="3">
    <source>
        <dbReference type="Proteomes" id="UP000541558"/>
    </source>
</evidence>
<organism evidence="2 3">
    <name type="scientific">Ephemerocybe angulata</name>
    <dbReference type="NCBI Taxonomy" id="980116"/>
    <lineage>
        <taxon>Eukaryota</taxon>
        <taxon>Fungi</taxon>
        <taxon>Dikarya</taxon>
        <taxon>Basidiomycota</taxon>
        <taxon>Agaricomycotina</taxon>
        <taxon>Agaricomycetes</taxon>
        <taxon>Agaricomycetidae</taxon>
        <taxon>Agaricales</taxon>
        <taxon>Agaricineae</taxon>
        <taxon>Psathyrellaceae</taxon>
        <taxon>Ephemerocybe</taxon>
    </lineage>
</organism>
<comment type="caution">
    <text evidence="2">The sequence shown here is derived from an EMBL/GenBank/DDBJ whole genome shotgun (WGS) entry which is preliminary data.</text>
</comment>
<keyword evidence="3" id="KW-1185">Reference proteome</keyword>
<dbReference type="AlphaFoldDB" id="A0A8H5C4G7"/>
<proteinExistence type="predicted"/>
<name>A0A8H5C4G7_9AGAR</name>
<accession>A0A8H5C4G7</accession>
<gene>
    <name evidence="2" type="ORF">D9611_014941</name>
</gene>
<protein>
    <submittedName>
        <fullName evidence="2">Uncharacterized protein</fullName>
    </submittedName>
</protein>
<feature type="compositionally biased region" description="Low complexity" evidence="1">
    <location>
        <begin position="120"/>
        <end position="152"/>
    </location>
</feature>